<comment type="similarity">
    <text evidence="2">Belongs to the TMEM59 family.</text>
</comment>
<evidence type="ECO:0000256" key="1">
    <source>
        <dbReference type="ARBA" id="ARBA00004614"/>
    </source>
</evidence>
<dbReference type="GO" id="GO:0000139">
    <property type="term" value="C:Golgi membrane"/>
    <property type="evidence" value="ECO:0007669"/>
    <property type="project" value="UniProtKB-SubCell"/>
</dbReference>
<dbReference type="STRING" id="610380.E2B8U7"/>
<reference evidence="11 12" key="1">
    <citation type="journal article" date="2010" name="Science">
        <title>Genomic comparison of the ants Camponotus floridanus and Harpegnathos saltator.</title>
        <authorList>
            <person name="Bonasio R."/>
            <person name="Zhang G."/>
            <person name="Ye C."/>
            <person name="Mutti N.S."/>
            <person name="Fang X."/>
            <person name="Qin N."/>
            <person name="Donahue G."/>
            <person name="Yang P."/>
            <person name="Li Q."/>
            <person name="Li C."/>
            <person name="Zhang P."/>
            <person name="Huang Z."/>
            <person name="Berger S.L."/>
            <person name="Reinberg D."/>
            <person name="Wang J."/>
            <person name="Liebig J."/>
        </authorList>
    </citation>
    <scope>NUCLEOTIDE SEQUENCE [LARGE SCALE GENOMIC DNA]</scope>
    <source>
        <strain evidence="11 12">R22 G/1</strain>
    </source>
</reference>
<proteinExistence type="inferred from homology"/>
<feature type="transmembrane region" description="Helical" evidence="9">
    <location>
        <begin position="219"/>
        <end position="241"/>
    </location>
</feature>
<evidence type="ECO:0000256" key="10">
    <source>
        <dbReference type="SAM" id="SignalP"/>
    </source>
</evidence>
<keyword evidence="12" id="KW-1185">Reference proteome</keyword>
<keyword evidence="4 10" id="KW-0732">Signal</keyword>
<keyword evidence="6" id="KW-0333">Golgi apparatus</keyword>
<dbReference type="Proteomes" id="UP000008237">
    <property type="component" value="Unassembled WGS sequence"/>
</dbReference>
<evidence type="ECO:0000313" key="11">
    <source>
        <dbReference type="EMBL" id="EFN87887.1"/>
    </source>
</evidence>
<evidence type="ECO:0000256" key="4">
    <source>
        <dbReference type="ARBA" id="ARBA00022729"/>
    </source>
</evidence>
<dbReference type="OMA" id="VKSCCQR"/>
<evidence type="ECO:0000256" key="8">
    <source>
        <dbReference type="ARBA" id="ARBA00023180"/>
    </source>
</evidence>
<dbReference type="PROSITE" id="PS00549">
    <property type="entry name" value="BACTERIOFERRITIN"/>
    <property type="match status" value="1"/>
</dbReference>
<evidence type="ECO:0000256" key="6">
    <source>
        <dbReference type="ARBA" id="ARBA00023034"/>
    </source>
</evidence>
<gene>
    <name evidence="11" type="ORF">EAI_05471</name>
</gene>
<evidence type="ECO:0000256" key="3">
    <source>
        <dbReference type="ARBA" id="ARBA00022692"/>
    </source>
</evidence>
<comment type="subcellular location">
    <subcellularLocation>
        <location evidence="1">Golgi apparatus membrane</location>
        <topology evidence="1">Single-pass type I membrane protein</topology>
    </subcellularLocation>
</comment>
<evidence type="ECO:0000256" key="7">
    <source>
        <dbReference type="ARBA" id="ARBA00023136"/>
    </source>
</evidence>
<sequence length="285" mass="32196">MRGNTRVITSLLVSLIVELTRGDMSYNIVNREDPCISLCEKTSATFANSIYVKSCCQRGCRFFNLVDLRYGLEPNSLNGTRDACEASCTEAYTEVQDRYACDTGCDSMAKQRISDLLALFSIAICMKDGIDSNVLLSPDIPENDILTDPGLRKELLPRWWDSDGFKLPQTYVKTVPMDVATVDYALSSDYSGEVEQAMPVPASDWFHCASKHIGTSYRYMAFVVLSFIVVMMLVIWLYTLINFMYRRDMLISNSILPMVTLHVPLHTLYKKEMSPHISSDDCESN</sequence>
<keyword evidence="3 9" id="KW-0812">Transmembrane</keyword>
<dbReference type="OrthoDB" id="6371519at2759"/>
<feature type="signal peptide" evidence="10">
    <location>
        <begin position="1"/>
        <end position="22"/>
    </location>
</feature>
<organism evidence="12">
    <name type="scientific">Harpegnathos saltator</name>
    <name type="common">Jerdon's jumping ant</name>
    <dbReference type="NCBI Taxonomy" id="610380"/>
    <lineage>
        <taxon>Eukaryota</taxon>
        <taxon>Metazoa</taxon>
        <taxon>Ecdysozoa</taxon>
        <taxon>Arthropoda</taxon>
        <taxon>Hexapoda</taxon>
        <taxon>Insecta</taxon>
        <taxon>Pterygota</taxon>
        <taxon>Neoptera</taxon>
        <taxon>Endopterygota</taxon>
        <taxon>Hymenoptera</taxon>
        <taxon>Apocrita</taxon>
        <taxon>Aculeata</taxon>
        <taxon>Formicoidea</taxon>
        <taxon>Formicidae</taxon>
        <taxon>Ponerinae</taxon>
        <taxon>Ponerini</taxon>
        <taxon>Harpegnathos</taxon>
    </lineage>
</organism>
<dbReference type="AlphaFoldDB" id="E2B8U7"/>
<evidence type="ECO:0000256" key="2">
    <source>
        <dbReference type="ARBA" id="ARBA00009643"/>
    </source>
</evidence>
<dbReference type="EMBL" id="GL446384">
    <property type="protein sequence ID" value="EFN87887.1"/>
    <property type="molecule type" value="Genomic_DNA"/>
</dbReference>
<evidence type="ECO:0000256" key="5">
    <source>
        <dbReference type="ARBA" id="ARBA00022989"/>
    </source>
</evidence>
<dbReference type="Pfam" id="PF12280">
    <property type="entry name" value="BSMAP"/>
    <property type="match status" value="1"/>
</dbReference>
<protein>
    <submittedName>
        <fullName evidence="11">Transmembrane protein 59-like</fullName>
    </submittedName>
</protein>
<name>E2B8U7_HARSA</name>
<dbReference type="InterPro" id="IPR022065">
    <property type="entry name" value="Uncharacterised_TMEM59"/>
</dbReference>
<accession>E2B8U7</accession>
<dbReference type="PANTHER" id="PTHR28652:SF2">
    <property type="entry name" value="TRANSMEMBRANE PROTEIN 59-LIKE PROTEIN"/>
    <property type="match status" value="1"/>
</dbReference>
<keyword evidence="8" id="KW-0325">Glycoprotein</keyword>
<keyword evidence="7 9" id="KW-0472">Membrane</keyword>
<dbReference type="PANTHER" id="PTHR28652">
    <property type="entry name" value="TRANSMEMBRANE PROTEIN 59-LIKE PROTEIN"/>
    <property type="match status" value="1"/>
</dbReference>
<evidence type="ECO:0000313" key="12">
    <source>
        <dbReference type="Proteomes" id="UP000008237"/>
    </source>
</evidence>
<feature type="chain" id="PRO_5003157904" evidence="10">
    <location>
        <begin position="23"/>
        <end position="285"/>
    </location>
</feature>
<evidence type="ECO:0000256" key="9">
    <source>
        <dbReference type="SAM" id="Phobius"/>
    </source>
</evidence>
<keyword evidence="5 9" id="KW-1133">Transmembrane helix</keyword>
<dbReference type="InParanoid" id="E2B8U7"/>